<dbReference type="Proteomes" id="UP000226712">
    <property type="component" value="Unassembled WGS sequence"/>
</dbReference>
<keyword evidence="1" id="KW-0812">Transmembrane</keyword>
<keyword evidence="1" id="KW-0472">Membrane</keyword>
<accession>A0A2D6LQ77</accession>
<gene>
    <name evidence="2" type="ORF">CL944_02570</name>
</gene>
<name>A0A2D6LQ77_9ARCH</name>
<comment type="caution">
    <text evidence="2">The sequence shown here is derived from an EMBL/GenBank/DDBJ whole genome shotgun (WGS) entry which is preliminary data.</text>
</comment>
<feature type="transmembrane region" description="Helical" evidence="1">
    <location>
        <begin position="46"/>
        <end position="66"/>
    </location>
</feature>
<reference evidence="3" key="1">
    <citation type="submission" date="2017-09" db="EMBL/GenBank/DDBJ databases">
        <title>The Reconstruction of 2,631 Draft Metagenome-Assembled Genomes from the Global Oceans.</title>
        <authorList>
            <person name="Tully B.J."/>
            <person name="Graham E.D."/>
            <person name="Heidelberg J.F."/>
        </authorList>
    </citation>
    <scope>NUCLEOTIDE SEQUENCE [LARGE SCALE GENOMIC DNA]</scope>
</reference>
<evidence type="ECO:0000256" key="1">
    <source>
        <dbReference type="SAM" id="Phobius"/>
    </source>
</evidence>
<organism evidence="2 3">
    <name type="scientific">Candidatus Iainarchaeum sp</name>
    <dbReference type="NCBI Taxonomy" id="3101447"/>
    <lineage>
        <taxon>Archaea</taxon>
        <taxon>Candidatus Iainarchaeota</taxon>
        <taxon>Candidatus Iainarchaeia</taxon>
        <taxon>Candidatus Iainarchaeales</taxon>
        <taxon>Candidatus Iainarchaeaceae</taxon>
        <taxon>Candidatus Iainarchaeum</taxon>
    </lineage>
</organism>
<proteinExistence type="predicted"/>
<keyword evidence="1" id="KW-1133">Transmembrane helix</keyword>
<evidence type="ECO:0000313" key="2">
    <source>
        <dbReference type="EMBL" id="MAG18331.1"/>
    </source>
</evidence>
<evidence type="ECO:0000313" key="3">
    <source>
        <dbReference type="Proteomes" id="UP000226712"/>
    </source>
</evidence>
<feature type="transmembrane region" description="Helical" evidence="1">
    <location>
        <begin position="12"/>
        <end position="34"/>
    </location>
</feature>
<dbReference type="EMBL" id="NZBD01000015">
    <property type="protein sequence ID" value="MAG18331.1"/>
    <property type="molecule type" value="Genomic_DNA"/>
</dbReference>
<protein>
    <submittedName>
        <fullName evidence="2">Uncharacterized protein</fullName>
    </submittedName>
</protein>
<sequence>MKLLTKNLFELLFFSAMTIIAVGLFIAAFVEGFTIQIIQGDSFEAFLRYVSALLALIASAFVFVRAKRIIFVLSKSDYIEKFFNK</sequence>
<dbReference type="AlphaFoldDB" id="A0A2D6LQ77"/>